<proteinExistence type="predicted"/>
<evidence type="ECO:0000313" key="1">
    <source>
        <dbReference type="EMBL" id="RGY09490.1"/>
    </source>
</evidence>
<sequence length="99" mass="12191">MIKTVKQIINNYRERRFRMWCLRMYLRACGNHYGAKMPVIYQYVKEGKNRRERRYRKKCIEIAAGISYGPIIFSDKSTLREYVDFIYDYFRLNCEPRDL</sequence>
<dbReference type="AlphaFoldDB" id="A0A413IG31"/>
<gene>
    <name evidence="1" type="ORF">DXA53_01530</name>
</gene>
<reference evidence="1 2" key="1">
    <citation type="submission" date="2018-08" db="EMBL/GenBank/DDBJ databases">
        <title>A genome reference for cultivated species of the human gut microbiota.</title>
        <authorList>
            <person name="Zou Y."/>
            <person name="Xue W."/>
            <person name="Luo G."/>
        </authorList>
    </citation>
    <scope>NUCLEOTIDE SEQUENCE [LARGE SCALE GENOMIC DNA]</scope>
    <source>
        <strain evidence="1 2">OF03-11</strain>
    </source>
</reference>
<name>A0A413IG31_9BACT</name>
<accession>A0A413IG31</accession>
<organism evidence="1 2">
    <name type="scientific">Odoribacter splanchnicus</name>
    <dbReference type="NCBI Taxonomy" id="28118"/>
    <lineage>
        <taxon>Bacteria</taxon>
        <taxon>Pseudomonadati</taxon>
        <taxon>Bacteroidota</taxon>
        <taxon>Bacteroidia</taxon>
        <taxon>Bacteroidales</taxon>
        <taxon>Odoribacteraceae</taxon>
        <taxon>Odoribacter</taxon>
    </lineage>
</organism>
<comment type="caution">
    <text evidence="1">The sequence shown here is derived from an EMBL/GenBank/DDBJ whole genome shotgun (WGS) entry which is preliminary data.</text>
</comment>
<protein>
    <submittedName>
        <fullName evidence="1">Uncharacterized protein</fullName>
    </submittedName>
</protein>
<dbReference type="EMBL" id="QSCO01000002">
    <property type="protein sequence ID" value="RGY09490.1"/>
    <property type="molecule type" value="Genomic_DNA"/>
</dbReference>
<dbReference type="Proteomes" id="UP000284434">
    <property type="component" value="Unassembled WGS sequence"/>
</dbReference>
<evidence type="ECO:0000313" key="2">
    <source>
        <dbReference type="Proteomes" id="UP000284434"/>
    </source>
</evidence>